<evidence type="ECO:0000259" key="2">
    <source>
        <dbReference type="Pfam" id="PF12793"/>
    </source>
</evidence>
<comment type="caution">
    <text evidence="3">The sequence shown here is derived from an EMBL/GenBank/DDBJ whole genome shotgun (WGS) entry which is preliminary data.</text>
</comment>
<feature type="domain" description="Transcriptional regulator SgrR N-terminal HTH" evidence="2">
    <location>
        <begin position="35"/>
        <end position="85"/>
    </location>
</feature>
<organism evidence="3 4">
    <name type="scientific">Streptomyces echinoruber</name>
    <dbReference type="NCBI Taxonomy" id="68898"/>
    <lineage>
        <taxon>Bacteria</taxon>
        <taxon>Bacillati</taxon>
        <taxon>Actinomycetota</taxon>
        <taxon>Actinomycetes</taxon>
        <taxon>Kitasatosporales</taxon>
        <taxon>Streptomycetaceae</taxon>
        <taxon>Streptomyces</taxon>
    </lineage>
</organism>
<evidence type="ECO:0000256" key="1">
    <source>
        <dbReference type="SAM" id="MobiDB-lite"/>
    </source>
</evidence>
<evidence type="ECO:0000313" key="4">
    <source>
        <dbReference type="Proteomes" id="UP000623010"/>
    </source>
</evidence>
<reference evidence="3" key="2">
    <citation type="submission" date="2020-09" db="EMBL/GenBank/DDBJ databases">
        <authorList>
            <person name="Sun Q."/>
            <person name="Ohkuma M."/>
        </authorList>
    </citation>
    <scope>NUCLEOTIDE SEQUENCE</scope>
    <source>
        <strain evidence="3">JCM 5016</strain>
    </source>
</reference>
<sequence length="281" mass="30998">MSAIATELVWSCSTAQRGARLVLLALAREADDQGRAVLTLSQIADLTRLSRRSVTTCLKELARSGELSYEPGVGRHNASRFTILLGERGAAVDGQTTHGHVRRETREDFVEDPSRNGKQRHETGKPLPADAEVSSSRARRVGTPTGSTNTPRKQARSHAFAPGRRRHSQAPVEIPAGARALVDALTRAGMLVGWRLTEEEWARVTVLAARWGTDRLVEMIARRWDPARPPQSARYLLRIWADLPARPPADEPDGNVVPLRSGPGRRPFRNPERSSAYQNGF</sequence>
<feature type="compositionally biased region" description="Basic and acidic residues" evidence="1">
    <location>
        <begin position="102"/>
        <end position="124"/>
    </location>
</feature>
<name>A0A918RZS8_9ACTN</name>
<reference evidence="3" key="1">
    <citation type="journal article" date="2014" name="Int. J. Syst. Evol. Microbiol.">
        <title>Complete genome sequence of Corynebacterium casei LMG S-19264T (=DSM 44701T), isolated from a smear-ripened cheese.</title>
        <authorList>
            <consortium name="US DOE Joint Genome Institute (JGI-PGF)"/>
            <person name="Walter F."/>
            <person name="Albersmeier A."/>
            <person name="Kalinowski J."/>
            <person name="Ruckert C."/>
        </authorList>
    </citation>
    <scope>NUCLEOTIDE SEQUENCE</scope>
    <source>
        <strain evidence="3">JCM 5016</strain>
    </source>
</reference>
<evidence type="ECO:0000313" key="3">
    <source>
        <dbReference type="EMBL" id="GHA17294.1"/>
    </source>
</evidence>
<proteinExistence type="predicted"/>
<dbReference type="EMBL" id="BMWH01000047">
    <property type="protein sequence ID" value="GHA17294.1"/>
    <property type="molecule type" value="Genomic_DNA"/>
</dbReference>
<dbReference type="Pfam" id="PF12793">
    <property type="entry name" value="SgrR_N"/>
    <property type="match status" value="1"/>
</dbReference>
<dbReference type="Proteomes" id="UP000623010">
    <property type="component" value="Unassembled WGS sequence"/>
</dbReference>
<dbReference type="SUPFAM" id="SSF46785">
    <property type="entry name" value="Winged helix' DNA-binding domain"/>
    <property type="match status" value="1"/>
</dbReference>
<feature type="region of interest" description="Disordered" evidence="1">
    <location>
        <begin position="246"/>
        <end position="281"/>
    </location>
</feature>
<dbReference type="AlphaFoldDB" id="A0A918RZS8"/>
<feature type="region of interest" description="Disordered" evidence="1">
    <location>
        <begin position="92"/>
        <end position="169"/>
    </location>
</feature>
<dbReference type="InterPro" id="IPR025370">
    <property type="entry name" value="SgrR_HTH_N"/>
</dbReference>
<protein>
    <recommendedName>
        <fullName evidence="2">Transcriptional regulator SgrR N-terminal HTH domain-containing protein</fullName>
    </recommendedName>
</protein>
<keyword evidence="4" id="KW-1185">Reference proteome</keyword>
<gene>
    <name evidence="3" type="ORF">GCM10010389_64500</name>
</gene>
<dbReference type="InterPro" id="IPR036390">
    <property type="entry name" value="WH_DNA-bd_sf"/>
</dbReference>
<accession>A0A918RZS8</accession>